<evidence type="ECO:0000313" key="3">
    <source>
        <dbReference type="Proteomes" id="UP001063166"/>
    </source>
</evidence>
<feature type="compositionally biased region" description="Low complexity" evidence="1">
    <location>
        <begin position="16"/>
        <end position="25"/>
    </location>
</feature>
<keyword evidence="3" id="KW-1185">Reference proteome</keyword>
<accession>A0A9P3UIT9</accession>
<sequence length="69" mass="7591">MPSAFPDVTSSLRQTYSPPSRSLPAPSLYSPVALSKTASVRIFDWICVVYTYIPSAVSCMLWTCILDTT</sequence>
<evidence type="ECO:0000256" key="1">
    <source>
        <dbReference type="SAM" id="MobiDB-lite"/>
    </source>
</evidence>
<gene>
    <name evidence="2" type="ORF">LshimejAT787_0204480</name>
</gene>
<organism evidence="2 3">
    <name type="scientific">Lyophyllum shimeji</name>
    <name type="common">Hon-shimeji</name>
    <name type="synonym">Tricholoma shimeji</name>
    <dbReference type="NCBI Taxonomy" id="47721"/>
    <lineage>
        <taxon>Eukaryota</taxon>
        <taxon>Fungi</taxon>
        <taxon>Dikarya</taxon>
        <taxon>Basidiomycota</taxon>
        <taxon>Agaricomycotina</taxon>
        <taxon>Agaricomycetes</taxon>
        <taxon>Agaricomycetidae</taxon>
        <taxon>Agaricales</taxon>
        <taxon>Tricholomatineae</taxon>
        <taxon>Lyophyllaceae</taxon>
        <taxon>Lyophyllum</taxon>
    </lineage>
</organism>
<dbReference type="EMBL" id="BRPK01000002">
    <property type="protein sequence ID" value="GLB34883.1"/>
    <property type="molecule type" value="Genomic_DNA"/>
</dbReference>
<dbReference type="Proteomes" id="UP001063166">
    <property type="component" value="Unassembled WGS sequence"/>
</dbReference>
<protein>
    <submittedName>
        <fullName evidence="2">Uncharacterized protein</fullName>
    </submittedName>
</protein>
<feature type="region of interest" description="Disordered" evidence="1">
    <location>
        <begin position="1"/>
        <end position="25"/>
    </location>
</feature>
<comment type="caution">
    <text evidence="2">The sequence shown here is derived from an EMBL/GenBank/DDBJ whole genome shotgun (WGS) entry which is preliminary data.</text>
</comment>
<evidence type="ECO:0000313" key="2">
    <source>
        <dbReference type="EMBL" id="GLB34883.1"/>
    </source>
</evidence>
<dbReference type="AlphaFoldDB" id="A0A9P3UIT9"/>
<reference evidence="2" key="1">
    <citation type="submission" date="2022-07" db="EMBL/GenBank/DDBJ databases">
        <title>The genome of Lyophyllum shimeji provides insight into the initial evolution of ectomycorrhizal fungal genome.</title>
        <authorList>
            <person name="Kobayashi Y."/>
            <person name="Shibata T."/>
            <person name="Hirakawa H."/>
            <person name="Shigenobu S."/>
            <person name="Nishiyama T."/>
            <person name="Yamada A."/>
            <person name="Hasebe M."/>
            <person name="Kawaguchi M."/>
        </authorList>
    </citation>
    <scope>NUCLEOTIDE SEQUENCE</scope>
    <source>
        <strain evidence="2">AT787</strain>
    </source>
</reference>
<name>A0A9P3UIT9_LYOSH</name>
<proteinExistence type="predicted"/>